<reference evidence="1 2" key="1">
    <citation type="journal article" date="2019" name="Sci. Rep.">
        <title>A high-quality genome of Eragrostis curvula grass provides insights into Poaceae evolution and supports new strategies to enhance forage quality.</title>
        <authorList>
            <person name="Carballo J."/>
            <person name="Santos B.A.C.M."/>
            <person name="Zappacosta D."/>
            <person name="Garbus I."/>
            <person name="Selva J.P."/>
            <person name="Gallo C.A."/>
            <person name="Diaz A."/>
            <person name="Albertini E."/>
            <person name="Caccamo M."/>
            <person name="Echenique V."/>
        </authorList>
    </citation>
    <scope>NUCLEOTIDE SEQUENCE [LARGE SCALE GENOMIC DNA]</scope>
    <source>
        <strain evidence="2">cv. Victoria</strain>
        <tissue evidence="1">Leaf</tissue>
    </source>
</reference>
<gene>
    <name evidence="1" type="ORF">EJB05_40659</name>
</gene>
<keyword evidence="2" id="KW-1185">Reference proteome</keyword>
<accession>A0A5J9TQC5</accession>
<protein>
    <submittedName>
        <fullName evidence="1">Uncharacterized protein</fullName>
    </submittedName>
</protein>
<dbReference type="AlphaFoldDB" id="A0A5J9TQC5"/>
<sequence length="112" mass="12629">MALSDRLAADAENFVPKGLDANDFCACDFFGDKISVCSIYNLSKDFHHPQDRKCPAVEIKRRLLVGLPEGYCRLKTTTFYNPKRWNGLKHVASDEIHIAITGDVLADDMRKV</sequence>
<evidence type="ECO:0000313" key="2">
    <source>
        <dbReference type="Proteomes" id="UP000324897"/>
    </source>
</evidence>
<evidence type="ECO:0000313" key="1">
    <source>
        <dbReference type="EMBL" id="TVU13599.1"/>
    </source>
</evidence>
<proteinExistence type="predicted"/>
<comment type="caution">
    <text evidence="1">The sequence shown here is derived from an EMBL/GenBank/DDBJ whole genome shotgun (WGS) entry which is preliminary data.</text>
</comment>
<dbReference type="EMBL" id="RWGY01000034">
    <property type="protein sequence ID" value="TVU13599.1"/>
    <property type="molecule type" value="Genomic_DNA"/>
</dbReference>
<dbReference type="Gramene" id="TVU13599">
    <property type="protein sequence ID" value="TVU13599"/>
    <property type="gene ID" value="EJB05_40659"/>
</dbReference>
<name>A0A5J9TQC5_9POAL</name>
<organism evidence="1 2">
    <name type="scientific">Eragrostis curvula</name>
    <name type="common">weeping love grass</name>
    <dbReference type="NCBI Taxonomy" id="38414"/>
    <lineage>
        <taxon>Eukaryota</taxon>
        <taxon>Viridiplantae</taxon>
        <taxon>Streptophyta</taxon>
        <taxon>Embryophyta</taxon>
        <taxon>Tracheophyta</taxon>
        <taxon>Spermatophyta</taxon>
        <taxon>Magnoliopsida</taxon>
        <taxon>Liliopsida</taxon>
        <taxon>Poales</taxon>
        <taxon>Poaceae</taxon>
        <taxon>PACMAD clade</taxon>
        <taxon>Chloridoideae</taxon>
        <taxon>Eragrostideae</taxon>
        <taxon>Eragrostidinae</taxon>
        <taxon>Eragrostis</taxon>
    </lineage>
</organism>
<dbReference type="Proteomes" id="UP000324897">
    <property type="component" value="Unassembled WGS sequence"/>
</dbReference>